<evidence type="ECO:0000256" key="2">
    <source>
        <dbReference type="PROSITE-ProRule" id="PRU00352"/>
    </source>
</evidence>
<sequence>HALRVPHAYVPSFTFLVFFTAMALMEQPNQHTSSLLMIATCIFIIDASIMSNFSTLLVSEETNTLYVGAKDYILALDLDNISQEITRPWLVPEDRWLECLRRGKSKAECHNYIRVLHKINTTGLYICGTNAFHPACRHYMTFQLQRKAADGRGKCPFEPTGSYASLMFEGSLYSATSNNFLGTEPIILRSLKNPLRTEFKASWLNEPTFIHMDLVQDSDTSADKIYVFFTETAVEFEFYDKLLVSRVAQICTGDLGGKRMLRKRWTSFLKSTLACSVPESDFQFNVLQDIFVLKTTKRHQTIFYGLFTQQWGKLDISAICIFRMQTVQDTFQKGSFKGPLAMEDSHTKWVVYRGDIPTPRPGACVGLSAQRQGYNSSLDLPDRVLQFASDHPLMDSTLTPIGQRPALLQRGAKYTKLVVDRTSSLDNETYDILFIGTDKGYLHKAFNCLGEIFLVEGIQLFPSPEPVQMLKLGPQKVPHLSEKTRLSLLLSRFPFPLPTALLPAST</sequence>
<dbReference type="Proteomes" id="UP000694545">
    <property type="component" value="Unplaced"/>
</dbReference>
<proteinExistence type="predicted"/>
<dbReference type="GO" id="GO:0030335">
    <property type="term" value="P:positive regulation of cell migration"/>
    <property type="evidence" value="ECO:0007669"/>
    <property type="project" value="TreeGrafter"/>
</dbReference>
<evidence type="ECO:0000313" key="5">
    <source>
        <dbReference type="Proteomes" id="UP000694545"/>
    </source>
</evidence>
<dbReference type="InterPro" id="IPR027231">
    <property type="entry name" value="Semaphorin"/>
</dbReference>
<dbReference type="GO" id="GO:0005615">
    <property type="term" value="C:extracellular space"/>
    <property type="evidence" value="ECO:0007669"/>
    <property type="project" value="TreeGrafter"/>
</dbReference>
<dbReference type="InterPro" id="IPR036352">
    <property type="entry name" value="Semap_dom_sf"/>
</dbReference>
<reference evidence="4" key="2">
    <citation type="submission" date="2025-09" db="UniProtKB">
        <authorList>
            <consortium name="Ensembl"/>
        </authorList>
    </citation>
    <scope>IDENTIFICATION</scope>
</reference>
<dbReference type="InterPro" id="IPR001627">
    <property type="entry name" value="Semap_dom"/>
</dbReference>
<accession>A0A8D2L6E4</accession>
<keyword evidence="5" id="KW-1185">Reference proteome</keyword>
<dbReference type="PANTHER" id="PTHR11036">
    <property type="entry name" value="SEMAPHORIN"/>
    <property type="match status" value="1"/>
</dbReference>
<dbReference type="GO" id="GO:0071526">
    <property type="term" value="P:semaphorin-plexin signaling pathway"/>
    <property type="evidence" value="ECO:0007669"/>
    <property type="project" value="TreeGrafter"/>
</dbReference>
<evidence type="ECO:0000259" key="3">
    <source>
        <dbReference type="PROSITE" id="PS51004"/>
    </source>
</evidence>
<dbReference type="OMA" id="FHPVIDN"/>
<dbReference type="GO" id="GO:0030215">
    <property type="term" value="F:semaphorin receptor binding"/>
    <property type="evidence" value="ECO:0007669"/>
    <property type="project" value="InterPro"/>
</dbReference>
<evidence type="ECO:0000313" key="4">
    <source>
        <dbReference type="Ensembl" id="ENSVKKP00000017269.1"/>
    </source>
</evidence>
<dbReference type="GO" id="GO:0000122">
    <property type="term" value="P:negative regulation of transcription by RNA polymerase II"/>
    <property type="evidence" value="ECO:0007669"/>
    <property type="project" value="TreeGrafter"/>
</dbReference>
<dbReference type="PANTHER" id="PTHR11036:SF146">
    <property type="entry name" value="SEMA DOMAIN-CONTAINING PROTEIN"/>
    <property type="match status" value="1"/>
</dbReference>
<reference evidence="4" key="1">
    <citation type="submission" date="2025-08" db="UniProtKB">
        <authorList>
            <consortium name="Ensembl"/>
        </authorList>
    </citation>
    <scope>IDENTIFICATION</scope>
</reference>
<dbReference type="Ensembl" id="ENSVKKT00000017700.1">
    <property type="protein sequence ID" value="ENSVKKP00000017269.1"/>
    <property type="gene ID" value="ENSVKKG00000011802.1"/>
</dbReference>
<organism evidence="4 5">
    <name type="scientific">Varanus komodoensis</name>
    <name type="common">Komodo dragon</name>
    <dbReference type="NCBI Taxonomy" id="61221"/>
    <lineage>
        <taxon>Eukaryota</taxon>
        <taxon>Metazoa</taxon>
        <taxon>Chordata</taxon>
        <taxon>Craniata</taxon>
        <taxon>Vertebrata</taxon>
        <taxon>Euteleostomi</taxon>
        <taxon>Lepidosauria</taxon>
        <taxon>Squamata</taxon>
        <taxon>Bifurcata</taxon>
        <taxon>Unidentata</taxon>
        <taxon>Episquamata</taxon>
        <taxon>Toxicofera</taxon>
        <taxon>Anguimorpha</taxon>
        <taxon>Paleoanguimorpha</taxon>
        <taxon>Varanoidea</taxon>
        <taxon>Varanidae</taxon>
        <taxon>Varanus</taxon>
    </lineage>
</organism>
<keyword evidence="1" id="KW-0325">Glycoprotein</keyword>
<name>A0A8D2L6E4_VARKO</name>
<dbReference type="AlphaFoldDB" id="A0A8D2L6E4"/>
<dbReference type="Pfam" id="PF01403">
    <property type="entry name" value="Sema"/>
    <property type="match status" value="1"/>
</dbReference>
<dbReference type="GO" id="GO:0005886">
    <property type="term" value="C:plasma membrane"/>
    <property type="evidence" value="ECO:0007669"/>
    <property type="project" value="TreeGrafter"/>
</dbReference>
<dbReference type="GO" id="GO:0007411">
    <property type="term" value="P:axon guidance"/>
    <property type="evidence" value="ECO:0007669"/>
    <property type="project" value="TreeGrafter"/>
</dbReference>
<dbReference type="Gene3D" id="2.130.10.10">
    <property type="entry name" value="YVTN repeat-like/Quinoprotein amine dehydrogenase"/>
    <property type="match status" value="1"/>
</dbReference>
<dbReference type="SUPFAM" id="SSF101912">
    <property type="entry name" value="Sema domain"/>
    <property type="match status" value="1"/>
</dbReference>
<dbReference type="GO" id="GO:0001755">
    <property type="term" value="P:neural crest cell migration"/>
    <property type="evidence" value="ECO:0007669"/>
    <property type="project" value="TreeGrafter"/>
</dbReference>
<dbReference type="InterPro" id="IPR015943">
    <property type="entry name" value="WD40/YVTN_repeat-like_dom_sf"/>
</dbReference>
<evidence type="ECO:0000256" key="1">
    <source>
        <dbReference type="ARBA" id="ARBA00023180"/>
    </source>
</evidence>
<dbReference type="GO" id="GO:0045499">
    <property type="term" value="F:chemorepellent activity"/>
    <property type="evidence" value="ECO:0007669"/>
    <property type="project" value="TreeGrafter"/>
</dbReference>
<feature type="domain" description="Sema" evidence="3">
    <location>
        <begin position="21"/>
        <end position="499"/>
    </location>
</feature>
<dbReference type="SMART" id="SM00630">
    <property type="entry name" value="Sema"/>
    <property type="match status" value="1"/>
</dbReference>
<protein>
    <recommendedName>
        <fullName evidence="3">Sema domain-containing protein</fullName>
    </recommendedName>
</protein>
<dbReference type="PROSITE" id="PS51004">
    <property type="entry name" value="SEMA"/>
    <property type="match status" value="1"/>
</dbReference>
<comment type="caution">
    <text evidence="2">Lacks conserved residue(s) required for the propagation of feature annotation.</text>
</comment>
<dbReference type="GO" id="GO:0043931">
    <property type="term" value="P:ossification involved in bone maturation"/>
    <property type="evidence" value="ECO:0007669"/>
    <property type="project" value="TreeGrafter"/>
</dbReference>